<evidence type="ECO:0000256" key="3">
    <source>
        <dbReference type="ARBA" id="ARBA00023125"/>
    </source>
</evidence>
<evidence type="ECO:0000313" key="7">
    <source>
        <dbReference type="EMBL" id="PPJ64789.1"/>
    </source>
</evidence>
<dbReference type="FunFam" id="3.40.50.1390:FF:000001">
    <property type="entry name" value="DNA recombinase"/>
    <property type="match status" value="1"/>
</dbReference>
<protein>
    <submittedName>
        <fullName evidence="7">Transposon DNA-invertase</fullName>
    </submittedName>
</protein>
<dbReference type="Gene3D" id="1.10.10.60">
    <property type="entry name" value="Homeodomain-like"/>
    <property type="match status" value="1"/>
</dbReference>
<dbReference type="SUPFAM" id="SSF53041">
    <property type="entry name" value="Resolvase-like"/>
    <property type="match status" value="1"/>
</dbReference>
<dbReference type="Pfam" id="PF00239">
    <property type="entry name" value="Resolvase"/>
    <property type="match status" value="1"/>
</dbReference>
<dbReference type="PANTHER" id="PTHR30461">
    <property type="entry name" value="DNA-INVERTASE FROM LAMBDOID PROPHAGE"/>
    <property type="match status" value="1"/>
</dbReference>
<evidence type="ECO:0000313" key="8">
    <source>
        <dbReference type="Proteomes" id="UP000239589"/>
    </source>
</evidence>
<dbReference type="Gene3D" id="3.40.50.1390">
    <property type="entry name" value="Resolvase, N-terminal catalytic domain"/>
    <property type="match status" value="1"/>
</dbReference>
<dbReference type="EMBL" id="PGEM01000021">
    <property type="protein sequence ID" value="PPJ64789.1"/>
    <property type="molecule type" value="Genomic_DNA"/>
</dbReference>
<feature type="domain" description="Resolvase/invertase-type recombinase catalytic" evidence="6">
    <location>
        <begin position="1"/>
        <end position="134"/>
    </location>
</feature>
<feature type="active site" description="O-(5'-phospho-DNA)-serine intermediate" evidence="5">
    <location>
        <position position="9"/>
    </location>
</feature>
<reference evidence="7 8" key="1">
    <citation type="submission" date="2018-02" db="EMBL/GenBank/DDBJ databases">
        <title>Discovery of a pederin family compound in a non-symbiotic bloom-forming cyanobacterium.</title>
        <authorList>
            <person name="Kust A."/>
            <person name="Mares J."/>
            <person name="Jokela J."/>
            <person name="Urajova P."/>
            <person name="Hajek J."/>
            <person name="Saurav K."/>
            <person name="Voracova K."/>
            <person name="Fewer D.P."/>
            <person name="Haapaniemi E."/>
            <person name="Permi P."/>
            <person name="Rehakova K."/>
            <person name="Sivonen K."/>
            <person name="Hrouzek P."/>
        </authorList>
    </citation>
    <scope>NUCLEOTIDE SEQUENCE [LARGE SCALE GENOMIC DNA]</scope>
    <source>
        <strain evidence="7 8">CHARLIE-1</strain>
    </source>
</reference>
<dbReference type="GO" id="GO:0003677">
    <property type="term" value="F:DNA binding"/>
    <property type="evidence" value="ECO:0007669"/>
    <property type="project" value="UniProtKB-KW"/>
</dbReference>
<dbReference type="SMART" id="SM00857">
    <property type="entry name" value="Resolvase"/>
    <property type="match status" value="1"/>
</dbReference>
<dbReference type="InterPro" id="IPR036162">
    <property type="entry name" value="Resolvase-like_N_sf"/>
</dbReference>
<dbReference type="SUPFAM" id="SSF46689">
    <property type="entry name" value="Homeodomain-like"/>
    <property type="match status" value="1"/>
</dbReference>
<name>A0A2S6CYK1_9CYAN</name>
<evidence type="ECO:0000256" key="1">
    <source>
        <dbReference type="ARBA" id="ARBA00009913"/>
    </source>
</evidence>
<keyword evidence="4" id="KW-0233">DNA recombination</keyword>
<evidence type="ECO:0000256" key="4">
    <source>
        <dbReference type="ARBA" id="ARBA00023172"/>
    </source>
</evidence>
<proteinExistence type="inferred from homology"/>
<comment type="similarity">
    <text evidence="1">Belongs to the site-specific recombinase resolvase family.</text>
</comment>
<dbReference type="Proteomes" id="UP000239589">
    <property type="component" value="Unassembled WGS sequence"/>
</dbReference>
<dbReference type="PROSITE" id="PS51736">
    <property type="entry name" value="RECOMBINASES_3"/>
    <property type="match status" value="1"/>
</dbReference>
<dbReference type="InterPro" id="IPR009057">
    <property type="entry name" value="Homeodomain-like_sf"/>
</dbReference>
<evidence type="ECO:0000256" key="5">
    <source>
        <dbReference type="PIRSR" id="PIRSR606118-50"/>
    </source>
</evidence>
<gene>
    <name evidence="7" type="ORF">CUN59_02995</name>
</gene>
<keyword evidence="2" id="KW-0229">DNA integration</keyword>
<dbReference type="OrthoDB" id="9797501at2"/>
<evidence type="ECO:0000256" key="2">
    <source>
        <dbReference type="ARBA" id="ARBA00022908"/>
    </source>
</evidence>
<dbReference type="AlphaFoldDB" id="A0A2S6CYK1"/>
<dbReference type="InterPro" id="IPR050639">
    <property type="entry name" value="SSR_resolvase"/>
</dbReference>
<dbReference type="InterPro" id="IPR006120">
    <property type="entry name" value="Resolvase_HTH_dom"/>
</dbReference>
<organism evidence="7 8">
    <name type="scientific">Cuspidothrix issatschenkoi CHARLIE-1</name>
    <dbReference type="NCBI Taxonomy" id="2052836"/>
    <lineage>
        <taxon>Bacteria</taxon>
        <taxon>Bacillati</taxon>
        <taxon>Cyanobacteriota</taxon>
        <taxon>Cyanophyceae</taxon>
        <taxon>Nostocales</taxon>
        <taxon>Aphanizomenonaceae</taxon>
        <taxon>Cuspidothrix</taxon>
    </lineage>
</organism>
<dbReference type="CDD" id="cd03768">
    <property type="entry name" value="SR_ResInv"/>
    <property type="match status" value="1"/>
</dbReference>
<dbReference type="InterPro" id="IPR006119">
    <property type="entry name" value="Resolv_N"/>
</dbReference>
<comment type="caution">
    <text evidence="7">The sequence shown here is derived from an EMBL/GenBank/DDBJ whole genome shotgun (WGS) entry which is preliminary data.</text>
</comment>
<keyword evidence="8" id="KW-1185">Reference proteome</keyword>
<dbReference type="PANTHER" id="PTHR30461:SF2">
    <property type="entry name" value="SERINE RECOMBINASE PINE-RELATED"/>
    <property type="match status" value="1"/>
</dbReference>
<dbReference type="InterPro" id="IPR006118">
    <property type="entry name" value="Recombinase_CS"/>
</dbReference>
<evidence type="ECO:0000259" key="6">
    <source>
        <dbReference type="PROSITE" id="PS51736"/>
    </source>
</evidence>
<dbReference type="PROSITE" id="PS00398">
    <property type="entry name" value="RECOMBINASES_2"/>
    <property type="match status" value="1"/>
</dbReference>
<dbReference type="RefSeq" id="WP_104386432.1">
    <property type="nucleotide sequence ID" value="NZ_PGEM01000021.1"/>
</dbReference>
<dbReference type="GO" id="GO:0015074">
    <property type="term" value="P:DNA integration"/>
    <property type="evidence" value="ECO:0007669"/>
    <property type="project" value="UniProtKB-KW"/>
</dbReference>
<dbReference type="Pfam" id="PF02796">
    <property type="entry name" value="HTH_7"/>
    <property type="match status" value="1"/>
</dbReference>
<keyword evidence="3" id="KW-0238">DNA-binding</keyword>
<accession>A0A2S6CYK1</accession>
<dbReference type="GO" id="GO:0000150">
    <property type="term" value="F:DNA strand exchange activity"/>
    <property type="evidence" value="ECO:0007669"/>
    <property type="project" value="InterPro"/>
</dbReference>
<sequence length="189" mass="21129">MLIGYARISTDDQNLNLQMDALQLAGCEKIYSDRTSGAKAERPGLSLALEVARTGDVLVVWRLDRLGRSLKDLIEMMETLDKRGIGLSSLQESITTTNNSGRLIFHLFAALAEFERHLIRERTTAGLVAARGRGHRGGRPKALDPTKRQLAVRLYTEKQYTIIEICKLMGISKPTLYNYIAEIKTEHGT</sequence>